<sequence length="858" mass="97730">MLLHVDNMLSLGYHMCQAKTEPTVDTTCASPTDNNTVTTRLKNTDLNTENSITDTHSNPNSDTDNMAVPGSDMIVTKETDPSAVKSQLTRQEDGESCQPSSMPLGWVRVVRQRKSGKTAGKIDIYITSPQGRRFRSRTSLQAFLLKDAGGGLQIDDFDFTIAKSGSVAVTPLPSQERQRKGLQEHTRHTSEANIKEDRQDTEENMEKEGRILGLPSNNTKRASSAKSCKLRTRPRDKGTISTQQRPDRPPLARGNHRQAAGRGTERGHPSDTDEDIKEPNIQASVRRGDDETERHLKVVAVVDDVILEKSPQRRPGLLREKLLRLAPPTELQDALVGRGEQLPVSLLLVPVLRVQSASESEGKAESEGVGVGETEGVEDIEAEVHEEELPSSPQTTGGRCTPLKDSQSKLLGEKRKTSPYFSRKSLRDGLSPPRRNAFRKWTPPRSPFHLVQETLFHDPWKLLVATVFLNKTSGKMAIPVLWQFFELYPSAEETRRAEWKPLSVLLRPLGLYELRAKIIIRFSDEYLNKQWRYPIELHGIGKYGNDSYRIFCVEEWRQVEPHDHMLNKYHAWLWENHERRALVHLATLSSSFILCQHTSNPIPKATVATAKHPIVRRELSSVKVKTDPLDVFQCTRTGLHCWHSPVYGMKLPAVRLNSTPLSIPRSTPVRQSRYLMVTPLTLPIISPASAAQPASQSVPRLDPLHPPLVHRRTVSLETPAVHHHNHQRALVMKRKEHYTYHQVWRKPFYGSCTEREEYRSEVRQQLKSQIEEKRAGLMLQLTSKAEEAEFLQEVDRLALSSERQQRIQHSREMSQYRDENKKLMEQSWRDRALTRSLDALRERELLRHNPINWSGTLK</sequence>
<evidence type="ECO:0000256" key="4">
    <source>
        <dbReference type="ARBA" id="ARBA00022801"/>
    </source>
</evidence>
<evidence type="ECO:0000256" key="7">
    <source>
        <dbReference type="ARBA" id="ARBA00023242"/>
    </source>
</evidence>
<dbReference type="PROSITE" id="PS50982">
    <property type="entry name" value="MBD"/>
    <property type="match status" value="1"/>
</dbReference>
<dbReference type="InterPro" id="IPR001739">
    <property type="entry name" value="Methyl_CpG_DNA-bd"/>
</dbReference>
<dbReference type="GO" id="GO:0006281">
    <property type="term" value="P:DNA repair"/>
    <property type="evidence" value="ECO:0007669"/>
    <property type="project" value="UniProtKB-KW"/>
</dbReference>
<evidence type="ECO:0000313" key="16">
    <source>
        <dbReference type="Proteomes" id="UP001356427"/>
    </source>
</evidence>
<dbReference type="PANTHER" id="PTHR15074:SF7">
    <property type="entry name" value="METHYL-CPG-BINDING DOMAIN PROTEIN 4"/>
    <property type="match status" value="1"/>
</dbReference>
<evidence type="ECO:0000256" key="11">
    <source>
        <dbReference type="ARBA" id="ARBA00076709"/>
    </source>
</evidence>
<dbReference type="SUPFAM" id="SSF54171">
    <property type="entry name" value="DNA-binding domain"/>
    <property type="match status" value="1"/>
</dbReference>
<dbReference type="Proteomes" id="UP001356427">
    <property type="component" value="Unassembled WGS sequence"/>
</dbReference>
<evidence type="ECO:0000256" key="6">
    <source>
        <dbReference type="ARBA" id="ARBA00023204"/>
    </source>
</evidence>
<keyword evidence="16" id="KW-1185">Reference proteome</keyword>
<dbReference type="SUPFAM" id="SSF48150">
    <property type="entry name" value="DNA-glycosylase"/>
    <property type="match status" value="1"/>
</dbReference>
<name>A0AAN8QQ48_9TELE</name>
<evidence type="ECO:0000256" key="2">
    <source>
        <dbReference type="ARBA" id="ARBA00022553"/>
    </source>
</evidence>
<evidence type="ECO:0000256" key="8">
    <source>
        <dbReference type="ARBA" id="ARBA00055831"/>
    </source>
</evidence>
<dbReference type="InterPro" id="IPR011257">
    <property type="entry name" value="DNA_glycosylase"/>
</dbReference>
<keyword evidence="4" id="KW-0378">Hydrolase</keyword>
<protein>
    <recommendedName>
        <fullName evidence="10">Methyl-CpG-binding domain protein 4</fullName>
    </recommendedName>
    <alternativeName>
        <fullName evidence="11">Methyl-CpG-binding protein MBD4</fullName>
    </alternativeName>
    <alternativeName>
        <fullName evidence="12">Mismatch-specific DNA N-glycosylase</fullName>
    </alternativeName>
</protein>
<evidence type="ECO:0000256" key="3">
    <source>
        <dbReference type="ARBA" id="ARBA00022763"/>
    </source>
</evidence>
<dbReference type="CDD" id="cd01396">
    <property type="entry name" value="MeCP2_MBD"/>
    <property type="match status" value="1"/>
</dbReference>
<comment type="function">
    <text evidence="8">Mismatch-specific DNA N-glycosylase involved in DNA repair. Has thymine glycosylase activity and is specific for G:T mismatches within methylated and unmethylated CpG sites. Can also remove uracil or 5-fluorouracil in G:U mismatches. Has no lyase activity. Was first identified as methyl-CpG-binding protein.</text>
</comment>
<keyword evidence="6" id="KW-0234">DNA repair</keyword>
<dbReference type="Gene3D" id="3.30.890.10">
    <property type="entry name" value="Methyl-cpg-binding Protein 2, Chain A"/>
    <property type="match status" value="1"/>
</dbReference>
<evidence type="ECO:0000259" key="14">
    <source>
        <dbReference type="PROSITE" id="PS50982"/>
    </source>
</evidence>
<gene>
    <name evidence="15" type="ORF">J4Q44_G00210020</name>
</gene>
<evidence type="ECO:0000256" key="12">
    <source>
        <dbReference type="ARBA" id="ARBA00083330"/>
    </source>
</evidence>
<feature type="region of interest" description="Disordered" evidence="13">
    <location>
        <begin position="46"/>
        <end position="66"/>
    </location>
</feature>
<comment type="subcellular location">
    <subcellularLocation>
        <location evidence="1">Nucleus</location>
    </subcellularLocation>
</comment>
<feature type="compositionally biased region" description="Basic and acidic residues" evidence="13">
    <location>
        <begin position="176"/>
        <end position="198"/>
    </location>
</feature>
<evidence type="ECO:0000256" key="10">
    <source>
        <dbReference type="ARBA" id="ARBA00069821"/>
    </source>
</evidence>
<evidence type="ECO:0000256" key="5">
    <source>
        <dbReference type="ARBA" id="ARBA00023125"/>
    </source>
</evidence>
<keyword evidence="2" id="KW-0597">Phosphoprotein</keyword>
<feature type="compositionally biased region" description="Polar residues" evidence="13">
    <location>
        <begin position="46"/>
        <end position="64"/>
    </location>
</feature>
<accession>A0AAN8QQ48</accession>
<feature type="region of interest" description="Disordered" evidence="13">
    <location>
        <begin position="384"/>
        <end position="438"/>
    </location>
</feature>
<dbReference type="GO" id="GO:0016787">
    <property type="term" value="F:hydrolase activity"/>
    <property type="evidence" value="ECO:0007669"/>
    <property type="project" value="UniProtKB-KW"/>
</dbReference>
<dbReference type="Gene3D" id="1.10.340.30">
    <property type="entry name" value="Hypothetical protein, domain 2"/>
    <property type="match status" value="1"/>
</dbReference>
<dbReference type="AlphaFoldDB" id="A0AAN8QQ48"/>
<evidence type="ECO:0000256" key="9">
    <source>
        <dbReference type="ARBA" id="ARBA00062707"/>
    </source>
</evidence>
<feature type="compositionally biased region" description="Polar residues" evidence="13">
    <location>
        <begin position="215"/>
        <end position="226"/>
    </location>
</feature>
<dbReference type="GO" id="GO:0003677">
    <property type="term" value="F:DNA binding"/>
    <property type="evidence" value="ECO:0007669"/>
    <property type="project" value="UniProtKB-KW"/>
</dbReference>
<proteinExistence type="predicted"/>
<organism evidence="15 16">
    <name type="scientific">Coregonus suidteri</name>
    <dbReference type="NCBI Taxonomy" id="861788"/>
    <lineage>
        <taxon>Eukaryota</taxon>
        <taxon>Metazoa</taxon>
        <taxon>Chordata</taxon>
        <taxon>Craniata</taxon>
        <taxon>Vertebrata</taxon>
        <taxon>Euteleostomi</taxon>
        <taxon>Actinopterygii</taxon>
        <taxon>Neopterygii</taxon>
        <taxon>Teleostei</taxon>
        <taxon>Protacanthopterygii</taxon>
        <taxon>Salmoniformes</taxon>
        <taxon>Salmonidae</taxon>
        <taxon>Coregoninae</taxon>
        <taxon>Coregonus</taxon>
    </lineage>
</organism>
<dbReference type="FunFam" id="1.10.340.30:FF:000051">
    <property type="entry name" value="Methyl-CpG-binding domain protein 4"/>
    <property type="match status" value="1"/>
</dbReference>
<dbReference type="GO" id="GO:0005634">
    <property type="term" value="C:nucleus"/>
    <property type="evidence" value="ECO:0007669"/>
    <property type="project" value="UniProtKB-SubCell"/>
</dbReference>
<comment type="subunit">
    <text evidence="9">Interacts with MLH1.</text>
</comment>
<dbReference type="SMART" id="SM00391">
    <property type="entry name" value="MBD"/>
    <property type="match status" value="1"/>
</dbReference>
<dbReference type="InterPro" id="IPR045138">
    <property type="entry name" value="MeCP2/MBD4"/>
</dbReference>
<evidence type="ECO:0000256" key="1">
    <source>
        <dbReference type="ARBA" id="ARBA00004123"/>
    </source>
</evidence>
<evidence type="ECO:0000313" key="15">
    <source>
        <dbReference type="EMBL" id="KAK6307731.1"/>
    </source>
</evidence>
<feature type="compositionally biased region" description="Polar residues" evidence="13">
    <location>
        <begin position="391"/>
        <end position="409"/>
    </location>
</feature>
<comment type="caution">
    <text evidence="15">The sequence shown here is derived from an EMBL/GenBank/DDBJ whole genome shotgun (WGS) entry which is preliminary data.</text>
</comment>
<dbReference type="Pfam" id="PF01429">
    <property type="entry name" value="MBD"/>
    <property type="match status" value="1"/>
</dbReference>
<reference evidence="15 16" key="1">
    <citation type="submission" date="2021-04" db="EMBL/GenBank/DDBJ databases">
        <authorList>
            <person name="De Guttry C."/>
            <person name="Zahm M."/>
            <person name="Klopp C."/>
            <person name="Cabau C."/>
            <person name="Louis A."/>
            <person name="Berthelot C."/>
            <person name="Parey E."/>
            <person name="Roest Crollius H."/>
            <person name="Montfort J."/>
            <person name="Robinson-Rechavi M."/>
            <person name="Bucao C."/>
            <person name="Bouchez O."/>
            <person name="Gislard M."/>
            <person name="Lluch J."/>
            <person name="Milhes M."/>
            <person name="Lampietro C."/>
            <person name="Lopez Roques C."/>
            <person name="Donnadieu C."/>
            <person name="Braasch I."/>
            <person name="Desvignes T."/>
            <person name="Postlethwait J."/>
            <person name="Bobe J."/>
            <person name="Wedekind C."/>
            <person name="Guiguen Y."/>
        </authorList>
    </citation>
    <scope>NUCLEOTIDE SEQUENCE [LARGE SCALE GENOMIC DNA]</scope>
    <source>
        <strain evidence="15">Cs_M1</strain>
        <tissue evidence="15">Blood</tissue>
    </source>
</reference>
<feature type="domain" description="MBD" evidence="14">
    <location>
        <begin position="92"/>
        <end position="164"/>
    </location>
</feature>
<dbReference type="InterPro" id="IPR016177">
    <property type="entry name" value="DNA-bd_dom_sf"/>
</dbReference>
<keyword evidence="5" id="KW-0238">DNA-binding</keyword>
<dbReference type="PANTHER" id="PTHR15074">
    <property type="entry name" value="METHYL-CPG-BINDING PROTEIN"/>
    <property type="match status" value="1"/>
</dbReference>
<evidence type="ECO:0000256" key="13">
    <source>
        <dbReference type="SAM" id="MobiDB-lite"/>
    </source>
</evidence>
<keyword evidence="7" id="KW-0539">Nucleus</keyword>
<dbReference type="EMBL" id="JAGTTL010000019">
    <property type="protein sequence ID" value="KAK6307731.1"/>
    <property type="molecule type" value="Genomic_DNA"/>
</dbReference>
<feature type="region of interest" description="Disordered" evidence="13">
    <location>
        <begin position="170"/>
        <end position="291"/>
    </location>
</feature>
<keyword evidence="3" id="KW-0227">DNA damage</keyword>